<proteinExistence type="predicted"/>
<dbReference type="EMBL" id="SRMA01025340">
    <property type="protein sequence ID" value="TRY95828.1"/>
    <property type="molecule type" value="Genomic_DNA"/>
</dbReference>
<keyword evidence="2" id="KW-1185">Reference proteome</keyword>
<dbReference type="Proteomes" id="UP000316079">
    <property type="component" value="Unassembled WGS sequence"/>
</dbReference>
<comment type="caution">
    <text evidence="1">The sequence shown here is derived from an EMBL/GenBank/DDBJ whole genome shotgun (WGS) entry which is preliminary data.</text>
</comment>
<organism evidence="1 2">
    <name type="scientific">Danionella cerebrum</name>
    <dbReference type="NCBI Taxonomy" id="2873325"/>
    <lineage>
        <taxon>Eukaryota</taxon>
        <taxon>Metazoa</taxon>
        <taxon>Chordata</taxon>
        <taxon>Craniata</taxon>
        <taxon>Vertebrata</taxon>
        <taxon>Euteleostomi</taxon>
        <taxon>Actinopterygii</taxon>
        <taxon>Neopterygii</taxon>
        <taxon>Teleostei</taxon>
        <taxon>Ostariophysi</taxon>
        <taxon>Cypriniformes</taxon>
        <taxon>Danionidae</taxon>
        <taxon>Danioninae</taxon>
        <taxon>Danionella</taxon>
    </lineage>
</organism>
<dbReference type="STRING" id="623744.A0A553R0Y4"/>
<dbReference type="OrthoDB" id="6021021at2759"/>
<protein>
    <submittedName>
        <fullName evidence="1">Uncharacterized protein</fullName>
    </submittedName>
</protein>
<evidence type="ECO:0000313" key="1">
    <source>
        <dbReference type="EMBL" id="TRY95828.1"/>
    </source>
</evidence>
<dbReference type="AlphaFoldDB" id="A0A553R0Y4"/>
<name>A0A553R0Y4_9TELE</name>
<evidence type="ECO:0000313" key="2">
    <source>
        <dbReference type="Proteomes" id="UP000316079"/>
    </source>
</evidence>
<sequence>MNAALEDWGSLDAGFLEIRYEIRDTHMVEESVLMTLKDKADFSNFKPRPFNMREFYDRTGHDLKDMLLSCYYRGVECSAEDFTVMRITVCIQTLTVAPVGGASSWFVESIMNASEEIRRARQGFPETGSVCGSRGLIVIALGEVTVRGMSCMIIRRRSGLLNLEEMFALH</sequence>
<accession>A0A553R0Y4</accession>
<dbReference type="Gene3D" id="1.10.3590.10">
    <property type="entry name" value="acid-sensing ion channel 1 domain"/>
    <property type="match status" value="1"/>
</dbReference>
<gene>
    <name evidence="1" type="ORF">DNTS_022045</name>
</gene>
<reference evidence="1 2" key="1">
    <citation type="journal article" date="2019" name="Sci. Data">
        <title>Hybrid genome assembly and annotation of Danionella translucida.</title>
        <authorList>
            <person name="Kadobianskyi M."/>
            <person name="Schulze L."/>
            <person name="Schuelke M."/>
            <person name="Judkewitz B."/>
        </authorList>
    </citation>
    <scope>NUCLEOTIDE SEQUENCE [LARGE SCALE GENOMIC DNA]</scope>
    <source>
        <strain evidence="1 2">Bolton</strain>
    </source>
</reference>